<keyword evidence="2" id="KW-1185">Reference proteome</keyword>
<name>A0ABT9KWW7_9ACTN</name>
<dbReference type="RefSeq" id="WP_307111260.1">
    <property type="nucleotide sequence ID" value="NZ_JAURUE010000001.1"/>
</dbReference>
<accession>A0ABT9KWW7</accession>
<evidence type="ECO:0000313" key="1">
    <source>
        <dbReference type="EMBL" id="MDP9612912.1"/>
    </source>
</evidence>
<organism evidence="1 2">
    <name type="scientific">Streptomyces demainii</name>
    <dbReference type="NCBI Taxonomy" id="588122"/>
    <lineage>
        <taxon>Bacteria</taxon>
        <taxon>Bacillati</taxon>
        <taxon>Actinomycetota</taxon>
        <taxon>Actinomycetes</taxon>
        <taxon>Kitasatosporales</taxon>
        <taxon>Streptomycetaceae</taxon>
        <taxon>Streptomyces</taxon>
    </lineage>
</organism>
<gene>
    <name evidence="1" type="ORF">JOF35_005189</name>
</gene>
<reference evidence="1 2" key="1">
    <citation type="submission" date="2023-07" db="EMBL/GenBank/DDBJ databases">
        <title>Sequencing the genomes of 1000 actinobacteria strains.</title>
        <authorList>
            <person name="Klenk H.-P."/>
        </authorList>
    </citation>
    <scope>NUCLEOTIDE SEQUENCE [LARGE SCALE GENOMIC DNA]</scope>
    <source>
        <strain evidence="1 2">DSM 41600</strain>
    </source>
</reference>
<proteinExistence type="predicted"/>
<protein>
    <submittedName>
        <fullName evidence="1">Uncharacterized protein</fullName>
    </submittedName>
</protein>
<sequence length="200" mass="21617">MRLSTGKELPWFVDGRGFTWQPVTGDGERYEAHNKIPQNSYTLAELATLRGPVRKIAAPQPEDMQLVRDALTIAGTKALATLAVALMHGSKAGRDCTGHPGALVAGCPGSWESQTVRLLVWQTGPVIEAEQTHPEALAVLREVIIRWVAGDPMVEVAGSLARALVAVTQQQGGFEQISDSRLHDCALSNRYARYATYGSP</sequence>
<comment type="caution">
    <text evidence="1">The sequence shown here is derived from an EMBL/GenBank/DDBJ whole genome shotgun (WGS) entry which is preliminary data.</text>
</comment>
<dbReference type="EMBL" id="JAURUE010000001">
    <property type="protein sequence ID" value="MDP9612912.1"/>
    <property type="molecule type" value="Genomic_DNA"/>
</dbReference>
<evidence type="ECO:0000313" key="2">
    <source>
        <dbReference type="Proteomes" id="UP001234880"/>
    </source>
</evidence>
<dbReference type="Proteomes" id="UP001234880">
    <property type="component" value="Unassembled WGS sequence"/>
</dbReference>